<evidence type="ECO:0000313" key="3">
    <source>
        <dbReference type="EMBL" id="GLK10337.1"/>
    </source>
</evidence>
<name>A0A9W6I1K2_9ACTN</name>
<reference evidence="3" key="1">
    <citation type="journal article" date="2014" name="Int. J. Syst. Evol. Microbiol.">
        <title>Complete genome sequence of Corynebacterium casei LMG S-19264T (=DSM 44701T), isolated from a smear-ripened cheese.</title>
        <authorList>
            <consortium name="US DOE Joint Genome Institute (JGI-PGF)"/>
            <person name="Walter F."/>
            <person name="Albersmeier A."/>
            <person name="Kalinowski J."/>
            <person name="Ruckert C."/>
        </authorList>
    </citation>
    <scope>NUCLEOTIDE SEQUENCE</scope>
    <source>
        <strain evidence="3">VKM Ac-2007</strain>
    </source>
</reference>
<keyword evidence="4" id="KW-1185">Reference proteome</keyword>
<keyword evidence="1 3" id="KW-0808">Transferase</keyword>
<evidence type="ECO:0000313" key="4">
    <source>
        <dbReference type="Proteomes" id="UP001143474"/>
    </source>
</evidence>
<comment type="caution">
    <text evidence="3">The sequence shown here is derived from an EMBL/GenBank/DDBJ whole genome shotgun (WGS) entry which is preliminary data.</text>
</comment>
<dbReference type="Proteomes" id="UP001143474">
    <property type="component" value="Unassembled WGS sequence"/>
</dbReference>
<dbReference type="InterPro" id="IPR001296">
    <property type="entry name" value="Glyco_trans_1"/>
</dbReference>
<reference evidence="3" key="2">
    <citation type="submission" date="2023-01" db="EMBL/GenBank/DDBJ databases">
        <authorList>
            <person name="Sun Q."/>
            <person name="Evtushenko L."/>
        </authorList>
    </citation>
    <scope>NUCLEOTIDE SEQUENCE</scope>
    <source>
        <strain evidence="3">VKM Ac-2007</strain>
    </source>
</reference>
<gene>
    <name evidence="3" type="ORF">GCM10017600_37430</name>
</gene>
<dbReference type="GO" id="GO:0016757">
    <property type="term" value="F:glycosyltransferase activity"/>
    <property type="evidence" value="ECO:0007669"/>
    <property type="project" value="InterPro"/>
</dbReference>
<protein>
    <submittedName>
        <fullName evidence="3">Glycosyl transferase</fullName>
    </submittedName>
</protein>
<evidence type="ECO:0000259" key="2">
    <source>
        <dbReference type="Pfam" id="PF00534"/>
    </source>
</evidence>
<organism evidence="3 4">
    <name type="scientific">Streptosporangium carneum</name>
    <dbReference type="NCBI Taxonomy" id="47481"/>
    <lineage>
        <taxon>Bacteria</taxon>
        <taxon>Bacillati</taxon>
        <taxon>Actinomycetota</taxon>
        <taxon>Actinomycetes</taxon>
        <taxon>Streptosporangiales</taxon>
        <taxon>Streptosporangiaceae</taxon>
        <taxon>Streptosporangium</taxon>
    </lineage>
</organism>
<evidence type="ECO:0000256" key="1">
    <source>
        <dbReference type="ARBA" id="ARBA00022679"/>
    </source>
</evidence>
<dbReference type="AlphaFoldDB" id="A0A9W6I1K2"/>
<dbReference type="EMBL" id="BSEV01000007">
    <property type="protein sequence ID" value="GLK10337.1"/>
    <property type="molecule type" value="Genomic_DNA"/>
</dbReference>
<proteinExistence type="predicted"/>
<feature type="domain" description="Glycosyl transferase family 1" evidence="2">
    <location>
        <begin position="208"/>
        <end position="293"/>
    </location>
</feature>
<dbReference type="RefSeq" id="WP_271218761.1">
    <property type="nucleotide sequence ID" value="NZ_BAAAVD010000042.1"/>
</dbReference>
<dbReference type="Pfam" id="PF00534">
    <property type="entry name" value="Glycos_transf_1"/>
    <property type="match status" value="1"/>
</dbReference>
<dbReference type="Gene3D" id="3.40.50.2000">
    <property type="entry name" value="Glycogen Phosphorylase B"/>
    <property type="match status" value="1"/>
</dbReference>
<sequence length="327" mass="36163">MRILLWHVHGSWTTAFVQGTHEYLVPLVPDRGPDGRGRARTYPWPGTVREVPWDRLGDEEVDLVVLQRPHELDLAGRWLRRRPGRDVPAVYVEHNAPPGDVPRTRHPLAERDDIPLVHVTHFNELFWDSGRAPALVVEHGVVDPGHRYTGELPRVGVVVNEPVRRERVAGTDLLPRFAAAAPLDVFGMKVTGLPDLLGVTAGTFEDMPQRAMHTELARRRVYLHPYRWTSLGLSLIEAMTLGMPVVALATTEAVEAVPPEAGVISTRVATLTDALRAFVADPVLARRSGEAARAAALARYGLGRFLSDWDRVFALATDDMAGAGSRR</sequence>
<dbReference type="SUPFAM" id="SSF53756">
    <property type="entry name" value="UDP-Glycosyltransferase/glycogen phosphorylase"/>
    <property type="match status" value="1"/>
</dbReference>
<accession>A0A9W6I1K2</accession>